<name>A0A4C1YCD0_EUMVA</name>
<proteinExistence type="predicted"/>
<comment type="caution">
    <text evidence="2">The sequence shown here is derived from an EMBL/GenBank/DDBJ whole genome shotgun (WGS) entry which is preliminary data.</text>
</comment>
<organism evidence="2 3">
    <name type="scientific">Eumeta variegata</name>
    <name type="common">Bagworm moth</name>
    <name type="synonym">Eumeta japonica</name>
    <dbReference type="NCBI Taxonomy" id="151549"/>
    <lineage>
        <taxon>Eukaryota</taxon>
        <taxon>Metazoa</taxon>
        <taxon>Ecdysozoa</taxon>
        <taxon>Arthropoda</taxon>
        <taxon>Hexapoda</taxon>
        <taxon>Insecta</taxon>
        <taxon>Pterygota</taxon>
        <taxon>Neoptera</taxon>
        <taxon>Endopterygota</taxon>
        <taxon>Lepidoptera</taxon>
        <taxon>Glossata</taxon>
        <taxon>Ditrysia</taxon>
        <taxon>Tineoidea</taxon>
        <taxon>Psychidae</taxon>
        <taxon>Oiketicinae</taxon>
        <taxon>Eumeta</taxon>
    </lineage>
</organism>
<keyword evidence="3" id="KW-1185">Reference proteome</keyword>
<evidence type="ECO:0000313" key="3">
    <source>
        <dbReference type="Proteomes" id="UP000299102"/>
    </source>
</evidence>
<sequence length="315" mass="34815">MRLRSEWGVGSELESQRNRNRDGYQYVPRPKFKISESGIESRAGTRIGATRLIKTNNKAGLFYRPTDTVLTTQRPKLKVIAVVHAARAGRAAGTGPVENNRRGATRPRRARREMQQCHIRRHRAPGGRRGARPPRERRSGCGSALRPSVPPRHNRDGMKWCEGGAAVHGALKIVFRPLKYVSHVVWVCSLTPVPRHKCLGSPTTFSARRAWTISPSRRHRVGLAQHSPDSRLAAENCETAIIATKLATVVNESQPAGLIEDCSNDYSMINARTATPSAELIASFPLDGVEWNFVFSIRRSGAASAARWSDSPASF</sequence>
<protein>
    <submittedName>
        <fullName evidence="2">Uncharacterized protein</fullName>
    </submittedName>
</protein>
<feature type="region of interest" description="Disordered" evidence="1">
    <location>
        <begin position="92"/>
        <end position="154"/>
    </location>
</feature>
<evidence type="ECO:0000313" key="2">
    <source>
        <dbReference type="EMBL" id="GBP72492.1"/>
    </source>
</evidence>
<gene>
    <name evidence="2" type="ORF">EVAR_59306_1</name>
</gene>
<accession>A0A4C1YCD0</accession>
<dbReference type="AlphaFoldDB" id="A0A4C1YCD0"/>
<dbReference type="EMBL" id="BGZK01001147">
    <property type="protein sequence ID" value="GBP72492.1"/>
    <property type="molecule type" value="Genomic_DNA"/>
</dbReference>
<dbReference type="Proteomes" id="UP000299102">
    <property type="component" value="Unassembled WGS sequence"/>
</dbReference>
<feature type="region of interest" description="Disordered" evidence="1">
    <location>
        <begin position="1"/>
        <end position="24"/>
    </location>
</feature>
<feature type="compositionally biased region" description="Basic residues" evidence="1">
    <location>
        <begin position="118"/>
        <end position="132"/>
    </location>
</feature>
<evidence type="ECO:0000256" key="1">
    <source>
        <dbReference type="SAM" id="MobiDB-lite"/>
    </source>
</evidence>
<reference evidence="2 3" key="1">
    <citation type="journal article" date="2019" name="Commun. Biol.">
        <title>The bagworm genome reveals a unique fibroin gene that provides high tensile strength.</title>
        <authorList>
            <person name="Kono N."/>
            <person name="Nakamura H."/>
            <person name="Ohtoshi R."/>
            <person name="Tomita M."/>
            <person name="Numata K."/>
            <person name="Arakawa K."/>
        </authorList>
    </citation>
    <scope>NUCLEOTIDE SEQUENCE [LARGE SCALE GENOMIC DNA]</scope>
</reference>